<dbReference type="AlphaFoldDB" id="N9Y6C3"/>
<dbReference type="RefSeq" id="WP_002597037.1">
    <property type="nucleotide sequence ID" value="NZ_KB850956.1"/>
</dbReference>
<keyword evidence="3" id="KW-1185">Reference proteome</keyword>
<gene>
    <name evidence="2" type="ORF">HMPREF1092_00533</name>
</gene>
<dbReference type="Gene3D" id="1.25.40.10">
    <property type="entry name" value="Tetratricopeptide repeat domain"/>
    <property type="match status" value="1"/>
</dbReference>
<evidence type="ECO:0000313" key="3">
    <source>
        <dbReference type="Proteomes" id="UP000013097"/>
    </source>
</evidence>
<sequence>MKGKIRVKIKHLIFIPIFIFIIFPNLLYFIGRVMFMNEKEYFYGNLVVKPYSYGIFELYTKLPKISFFDGNAYFYMGRLKYDYNVSVATNGGNEVTGNYNLDLGTYEEAVKLHEKGLEKSNGRDYSLNATALFNLYMERGEREKAEKIIEDSLKKESWKKNSAGKVLKIHLAIIDGDKEEAIKAYRETEKIVKNLKFEKFPLKISDYEGFYSKYRLNLGDKLYLVNEKEFILELEDTMNINKIYSYNEIMGENSNIEGKNIIKGKITIDGKPVKYRPVIIGISKFNGFVYKDNLFHSGGEIVYTDEDGNYEMKNVPNMEYVNIVPLLTKEQALENTVEYTVVKNVKGDKTYNCNLNYEKKLNIYADEEFEAEGDSFDITFDKVERADKYRVNLIFVEKFYSQSASFITKDNKIKIPLLNGSFSTMVGYEEKRNGEEIFTENSFLGRYKKDTIDFIKVMAIKEVDGEEIVMNSNIIKTKITSKEKALNEGEKLIQKGKVDEGIKWIEQKINEEGYKSEYIYPLIYITSNCGDYIKFENEKEQKKKINMVKESEKILLDKLYEINKNKYEIMYFKELYEYFYSYYKSN</sequence>
<keyword evidence="1" id="KW-0812">Transmembrane</keyword>
<proteinExistence type="predicted"/>
<dbReference type="HOGENOM" id="CLU_465183_0_0_9"/>
<dbReference type="Proteomes" id="UP000013097">
    <property type="component" value="Unassembled WGS sequence"/>
</dbReference>
<evidence type="ECO:0008006" key="4">
    <source>
        <dbReference type="Google" id="ProtNLM"/>
    </source>
</evidence>
<name>N9Y6C3_9CLOT</name>
<dbReference type="PATRIC" id="fig|999411.4.peg.518"/>
<comment type="caution">
    <text evidence="2">The sequence shown here is derived from an EMBL/GenBank/DDBJ whole genome shotgun (WGS) entry which is preliminary data.</text>
</comment>
<accession>N9Y6C3</accession>
<dbReference type="SUPFAM" id="SSF48452">
    <property type="entry name" value="TPR-like"/>
    <property type="match status" value="1"/>
</dbReference>
<keyword evidence="1" id="KW-1133">Transmembrane helix</keyword>
<keyword evidence="1" id="KW-0472">Membrane</keyword>
<reference evidence="2 3" key="1">
    <citation type="submission" date="2013-01" db="EMBL/GenBank/DDBJ databases">
        <title>The Genome Sequence of Clostridium colicanis 209318.</title>
        <authorList>
            <consortium name="The Broad Institute Genome Sequencing Platform"/>
            <person name="Earl A."/>
            <person name="Ward D."/>
            <person name="Feldgarden M."/>
            <person name="Gevers D."/>
            <person name="Courvalin P."/>
            <person name="Lambert T."/>
            <person name="Walker B."/>
            <person name="Young S.K."/>
            <person name="Zeng Q."/>
            <person name="Gargeya S."/>
            <person name="Fitzgerald M."/>
            <person name="Haas B."/>
            <person name="Abouelleil A."/>
            <person name="Alvarado L."/>
            <person name="Arachchi H.M."/>
            <person name="Berlin A.M."/>
            <person name="Chapman S.B."/>
            <person name="Dewar J."/>
            <person name="Goldberg J."/>
            <person name="Griggs A."/>
            <person name="Gujja S."/>
            <person name="Hansen M."/>
            <person name="Howarth C."/>
            <person name="Imamovic A."/>
            <person name="Larimer J."/>
            <person name="McCowan C."/>
            <person name="Murphy C."/>
            <person name="Neiman D."/>
            <person name="Pearson M."/>
            <person name="Priest M."/>
            <person name="Roberts A."/>
            <person name="Saif S."/>
            <person name="Shea T."/>
            <person name="Sisk P."/>
            <person name="Sykes S."/>
            <person name="Wortman J."/>
            <person name="Nusbaum C."/>
            <person name="Birren B."/>
        </authorList>
    </citation>
    <scope>NUCLEOTIDE SEQUENCE [LARGE SCALE GENOMIC DNA]</scope>
    <source>
        <strain evidence="2 3">209318</strain>
    </source>
</reference>
<dbReference type="EMBL" id="AGYT01000007">
    <property type="protein sequence ID" value="ENZ03347.1"/>
    <property type="molecule type" value="Genomic_DNA"/>
</dbReference>
<dbReference type="eggNOG" id="ENOG5030DNY">
    <property type="taxonomic scope" value="Bacteria"/>
</dbReference>
<feature type="transmembrane region" description="Helical" evidence="1">
    <location>
        <begin position="12"/>
        <end position="31"/>
    </location>
</feature>
<protein>
    <recommendedName>
        <fullName evidence="4">Tetratricopeptide repeat protein</fullName>
    </recommendedName>
</protein>
<dbReference type="InterPro" id="IPR011990">
    <property type="entry name" value="TPR-like_helical_dom_sf"/>
</dbReference>
<evidence type="ECO:0000313" key="2">
    <source>
        <dbReference type="EMBL" id="ENZ03347.1"/>
    </source>
</evidence>
<evidence type="ECO:0000256" key="1">
    <source>
        <dbReference type="SAM" id="Phobius"/>
    </source>
</evidence>
<organism evidence="2 3">
    <name type="scientific">Clostridium thermobutyricum</name>
    <dbReference type="NCBI Taxonomy" id="29372"/>
    <lineage>
        <taxon>Bacteria</taxon>
        <taxon>Bacillati</taxon>
        <taxon>Bacillota</taxon>
        <taxon>Clostridia</taxon>
        <taxon>Eubacteriales</taxon>
        <taxon>Clostridiaceae</taxon>
        <taxon>Clostridium</taxon>
    </lineage>
</organism>